<organism evidence="1 2">
    <name type="scientific">Saccharothrix ecbatanensis</name>
    <dbReference type="NCBI Taxonomy" id="1105145"/>
    <lineage>
        <taxon>Bacteria</taxon>
        <taxon>Bacillati</taxon>
        <taxon>Actinomycetota</taxon>
        <taxon>Actinomycetes</taxon>
        <taxon>Pseudonocardiales</taxon>
        <taxon>Pseudonocardiaceae</taxon>
        <taxon>Saccharothrix</taxon>
    </lineage>
</organism>
<dbReference type="GO" id="GO:0030638">
    <property type="term" value="P:polyketide metabolic process"/>
    <property type="evidence" value="ECO:0007669"/>
    <property type="project" value="InterPro"/>
</dbReference>
<accession>A0A7W9LZV1</accession>
<dbReference type="SUPFAM" id="SSF54427">
    <property type="entry name" value="NTF2-like"/>
    <property type="match status" value="1"/>
</dbReference>
<dbReference type="GO" id="GO:0016853">
    <property type="term" value="F:isomerase activity"/>
    <property type="evidence" value="ECO:0007669"/>
    <property type="project" value="UniProtKB-KW"/>
</dbReference>
<protein>
    <submittedName>
        <fullName evidence="1">Nogalonic acid methyl ester cyclase/aklanonic acid methyl ester cyclase</fullName>
        <ecNumber evidence="1">5.5.1.23</ecNumber>
        <ecNumber evidence="1">5.5.1.26</ecNumber>
    </submittedName>
</protein>
<dbReference type="EMBL" id="JACHMO010000001">
    <property type="protein sequence ID" value="MBB5802211.1"/>
    <property type="molecule type" value="Genomic_DNA"/>
</dbReference>
<dbReference type="Proteomes" id="UP000552097">
    <property type="component" value="Unassembled WGS sequence"/>
</dbReference>
<proteinExistence type="predicted"/>
<evidence type="ECO:0000313" key="1">
    <source>
        <dbReference type="EMBL" id="MBB5802211.1"/>
    </source>
</evidence>
<dbReference type="InterPro" id="IPR009959">
    <property type="entry name" value="Cyclase_SnoaL-like"/>
</dbReference>
<evidence type="ECO:0000313" key="2">
    <source>
        <dbReference type="Proteomes" id="UP000552097"/>
    </source>
</evidence>
<dbReference type="Pfam" id="PF07366">
    <property type="entry name" value="SnoaL"/>
    <property type="match status" value="1"/>
</dbReference>
<reference evidence="1 2" key="1">
    <citation type="submission" date="2020-08" db="EMBL/GenBank/DDBJ databases">
        <title>Sequencing the genomes of 1000 actinobacteria strains.</title>
        <authorList>
            <person name="Klenk H.-P."/>
        </authorList>
    </citation>
    <scope>NUCLEOTIDE SEQUENCE [LARGE SCALE GENOMIC DNA]</scope>
    <source>
        <strain evidence="1 2">DSM 45486</strain>
    </source>
</reference>
<dbReference type="InterPro" id="IPR032710">
    <property type="entry name" value="NTF2-like_dom_sf"/>
</dbReference>
<dbReference type="EC" id="5.5.1.26" evidence="1"/>
<comment type="caution">
    <text evidence="1">The sequence shown here is derived from an EMBL/GenBank/DDBJ whole genome shotgun (WGS) entry which is preliminary data.</text>
</comment>
<name>A0A7W9LZV1_9PSEU</name>
<dbReference type="Gene3D" id="3.10.450.50">
    <property type="match status" value="1"/>
</dbReference>
<dbReference type="EC" id="5.5.1.23" evidence="1"/>
<gene>
    <name evidence="1" type="ORF">F4560_001979</name>
</gene>
<dbReference type="NCBIfam" id="NF033407">
    <property type="entry name" value="SnoaL_meth_ester"/>
    <property type="match status" value="1"/>
</dbReference>
<dbReference type="AlphaFoldDB" id="A0A7W9LZV1"/>
<keyword evidence="2" id="KW-1185">Reference proteome</keyword>
<keyword evidence="1" id="KW-0413">Isomerase</keyword>
<sequence>MSDQIDTVRRMVNAYNTGFVDDVDEYIHPEYLNPGAMEHFSDLLGPQAFALAVKWLKATFSEEMHLEEIGYEENGAWVRARLVLFGRQVGNMVSMPATGRRFSGEQIHLIRLVDGKVRDHRDWPDYLGTYRQLGEPWPEGDGWRP</sequence>
<dbReference type="RefSeq" id="WP_184918788.1">
    <property type="nucleotide sequence ID" value="NZ_JACHMO010000001.1"/>
</dbReference>